<comment type="caution">
    <text evidence="1">The sequence shown here is derived from an EMBL/GenBank/DDBJ whole genome shotgun (WGS) entry which is preliminary data.</text>
</comment>
<organism evidence="1 2">
    <name type="scientific">Candidatus Doudnabacteria bacterium CG10_big_fil_rev_8_21_14_0_10_41_10</name>
    <dbReference type="NCBI Taxonomy" id="1974551"/>
    <lineage>
        <taxon>Bacteria</taxon>
        <taxon>Candidatus Doudnaibacteriota</taxon>
    </lineage>
</organism>
<dbReference type="Proteomes" id="UP000230557">
    <property type="component" value="Unassembled WGS sequence"/>
</dbReference>
<protein>
    <recommendedName>
        <fullName evidence="3">Polymerase nucleotidyl transferase domain-containing protein</fullName>
    </recommendedName>
</protein>
<sequence length="306" mass="35296">MLSALEKSIFQTLAFFASLEHPLTLLEIHNWLIRSEESQPPASFKEIEKTIEVLGDRIAGQNGLYTLPGNEQFFTNRHFTYINSLKLFKKAIQFGSGMRHLPFVRGAALAGSVTWTNSSEQSDIDIFIITEPGRIFLARLFVSAYFQIFGGRRHGNKIKDRFCLNHYVCSGKFFEKDRNIYTALIYANHTPIFGEEEFEKLWKKNIGWMKRFLLQPQFPSSHEFDYAKSRGSRVQKITETLSQPVAPALEKISAYFQRRRIQQGPYVSVAQDELSFHPDSKGQRALAKYQQVLEECWIQPSNVNPD</sequence>
<evidence type="ECO:0000313" key="1">
    <source>
        <dbReference type="EMBL" id="PIR97547.1"/>
    </source>
</evidence>
<proteinExistence type="predicted"/>
<gene>
    <name evidence="1" type="ORF">COT91_00885</name>
</gene>
<accession>A0A2H0VEL5</accession>
<name>A0A2H0VEL5_9BACT</name>
<evidence type="ECO:0008006" key="3">
    <source>
        <dbReference type="Google" id="ProtNLM"/>
    </source>
</evidence>
<dbReference type="EMBL" id="PFAJ01000010">
    <property type="protein sequence ID" value="PIR97547.1"/>
    <property type="molecule type" value="Genomic_DNA"/>
</dbReference>
<reference evidence="2" key="1">
    <citation type="submission" date="2017-09" db="EMBL/GenBank/DDBJ databases">
        <title>Depth-based differentiation of microbial function through sediment-hosted aquifers and enrichment of novel symbionts in the deep terrestrial subsurface.</title>
        <authorList>
            <person name="Probst A.J."/>
            <person name="Ladd B."/>
            <person name="Jarett J.K."/>
            <person name="Geller-Mcgrath D.E."/>
            <person name="Sieber C.M.K."/>
            <person name="Emerson J.B."/>
            <person name="Anantharaman K."/>
            <person name="Thomas B.C."/>
            <person name="Malmstrom R."/>
            <person name="Stieglmeier M."/>
            <person name="Klingl A."/>
            <person name="Woyke T."/>
            <person name="Ryan C.M."/>
            <person name="Banfield J.F."/>
        </authorList>
    </citation>
    <scope>NUCLEOTIDE SEQUENCE [LARGE SCALE GENOMIC DNA]</scope>
</reference>
<evidence type="ECO:0000313" key="2">
    <source>
        <dbReference type="Proteomes" id="UP000230557"/>
    </source>
</evidence>
<dbReference type="AlphaFoldDB" id="A0A2H0VEL5"/>